<feature type="transmembrane region" description="Helical" evidence="8">
    <location>
        <begin position="288"/>
        <end position="307"/>
    </location>
</feature>
<protein>
    <submittedName>
        <fullName evidence="10">Enterobactin exporter EntS</fullName>
    </submittedName>
</protein>
<name>A0A7K0DBP2_9NOCA</name>
<feature type="transmembrane region" description="Helical" evidence="8">
    <location>
        <begin position="403"/>
        <end position="425"/>
    </location>
</feature>
<dbReference type="PROSITE" id="PS50850">
    <property type="entry name" value="MFS"/>
    <property type="match status" value="1"/>
</dbReference>
<evidence type="ECO:0000256" key="8">
    <source>
        <dbReference type="SAM" id="Phobius"/>
    </source>
</evidence>
<feature type="transmembrane region" description="Helical" evidence="8">
    <location>
        <begin position="314"/>
        <end position="331"/>
    </location>
</feature>
<proteinExistence type="predicted"/>
<comment type="caution">
    <text evidence="10">The sequence shown here is derived from an EMBL/GenBank/DDBJ whole genome shotgun (WGS) entry which is preliminary data.</text>
</comment>
<dbReference type="InterPro" id="IPR020846">
    <property type="entry name" value="MFS_dom"/>
</dbReference>
<feature type="transmembrane region" description="Helical" evidence="8">
    <location>
        <begin position="133"/>
        <end position="151"/>
    </location>
</feature>
<evidence type="ECO:0000313" key="10">
    <source>
        <dbReference type="EMBL" id="MQY22712.1"/>
    </source>
</evidence>
<evidence type="ECO:0000256" key="5">
    <source>
        <dbReference type="ARBA" id="ARBA00022989"/>
    </source>
</evidence>
<dbReference type="Pfam" id="PF05977">
    <property type="entry name" value="MFS_3"/>
    <property type="match status" value="1"/>
</dbReference>
<evidence type="ECO:0000256" key="7">
    <source>
        <dbReference type="SAM" id="MobiDB-lite"/>
    </source>
</evidence>
<dbReference type="EMBL" id="WEGK01000014">
    <property type="protein sequence ID" value="MQY22712.1"/>
    <property type="molecule type" value="Genomic_DNA"/>
</dbReference>
<dbReference type="AlphaFoldDB" id="A0A7K0DBP2"/>
<dbReference type="PANTHER" id="PTHR23513">
    <property type="entry name" value="INTEGRAL MEMBRANE EFFLUX PROTEIN-RELATED"/>
    <property type="match status" value="1"/>
</dbReference>
<organism evidence="10 11">
    <name type="scientific">Nocardia macrotermitis</name>
    <dbReference type="NCBI Taxonomy" id="2585198"/>
    <lineage>
        <taxon>Bacteria</taxon>
        <taxon>Bacillati</taxon>
        <taxon>Actinomycetota</taxon>
        <taxon>Actinomycetes</taxon>
        <taxon>Mycobacteriales</taxon>
        <taxon>Nocardiaceae</taxon>
        <taxon>Nocardia</taxon>
    </lineage>
</organism>
<keyword evidence="4 8" id="KW-0812">Transmembrane</keyword>
<evidence type="ECO:0000256" key="1">
    <source>
        <dbReference type="ARBA" id="ARBA00004651"/>
    </source>
</evidence>
<feature type="region of interest" description="Disordered" evidence="7">
    <location>
        <begin position="1"/>
        <end position="29"/>
    </location>
</feature>
<evidence type="ECO:0000256" key="4">
    <source>
        <dbReference type="ARBA" id="ARBA00022692"/>
    </source>
</evidence>
<keyword evidence="5 8" id="KW-1133">Transmembrane helix</keyword>
<feature type="transmembrane region" description="Helical" evidence="8">
    <location>
        <begin position="77"/>
        <end position="97"/>
    </location>
</feature>
<feature type="transmembrane region" description="Helical" evidence="8">
    <location>
        <begin position="172"/>
        <end position="196"/>
    </location>
</feature>
<gene>
    <name evidence="10" type="primary">entS_2</name>
    <name evidence="10" type="ORF">NRB20_58340</name>
</gene>
<reference evidence="10 11" key="1">
    <citation type="submission" date="2019-10" db="EMBL/GenBank/DDBJ databases">
        <title>Nocardia macrotermitis sp. nov. and Nocardia aurantia sp. nov., isolated from the gut of fungus growing-termite Macrotermes natalensis.</title>
        <authorList>
            <person name="Benndorf R."/>
            <person name="Schwitalla J."/>
            <person name="Martin K."/>
            <person name="De Beer W."/>
            <person name="Kaster A.-K."/>
            <person name="Vollmers J."/>
            <person name="Poulsen M."/>
            <person name="Beemelmanns C."/>
        </authorList>
    </citation>
    <scope>NUCLEOTIDE SEQUENCE [LARGE SCALE GENOMIC DNA]</scope>
    <source>
        <strain evidence="10 11">RB20</strain>
    </source>
</reference>
<feature type="transmembrane region" description="Helical" evidence="8">
    <location>
        <begin position="377"/>
        <end position="397"/>
    </location>
</feature>
<keyword evidence="3" id="KW-1003">Cell membrane</keyword>
<feature type="transmembrane region" description="Helical" evidence="8">
    <location>
        <begin position="109"/>
        <end position="127"/>
    </location>
</feature>
<dbReference type="GO" id="GO:0005886">
    <property type="term" value="C:plasma membrane"/>
    <property type="evidence" value="ECO:0007669"/>
    <property type="project" value="UniProtKB-SubCell"/>
</dbReference>
<keyword evidence="6 8" id="KW-0472">Membrane</keyword>
<dbReference type="CDD" id="cd06173">
    <property type="entry name" value="MFS_MefA_like"/>
    <property type="match status" value="1"/>
</dbReference>
<dbReference type="Gene3D" id="1.20.1250.20">
    <property type="entry name" value="MFS general substrate transporter like domains"/>
    <property type="match status" value="1"/>
</dbReference>
<feature type="transmembrane region" description="Helical" evidence="8">
    <location>
        <begin position="252"/>
        <end position="276"/>
    </location>
</feature>
<evidence type="ECO:0000256" key="2">
    <source>
        <dbReference type="ARBA" id="ARBA00022448"/>
    </source>
</evidence>
<dbReference type="InterPro" id="IPR036259">
    <property type="entry name" value="MFS_trans_sf"/>
</dbReference>
<sequence length="519" mass="55261">MRSSDTDEKDPTHNTPNTDPDSTDLVPPSRSRVGMFTSLRVRNYRYFFLGQVVSNTGTWMQRIAQDWLVLSLTGSSFAVGITTAMQFLPMLLFGLYGGVIADRFRKRRLLILTQAAMGVLAAVLAVLTLTDAVHVWHVYLLALLLGMVTVVDNPTRQTFVSEMVSRGQLRNAVSLNAANFQTARLIGPAVAGAVIAAVGSGWAFAINALSFAAVIGGLLLMRPNELHIMPRVPREKGQLREGLAYVRARPELIWPIVLVGFIGTFGFNFPTVLSGFAYDIFHIDAGRYGLLNTALAVGSLVGALLASRRGKMRLRMIVFAAVAFGVLESVTAFAPEYWVFAAGLTIVGLLGMTFNTSSNSMVQLGTEAAMRGRVMSLYMMVFTGGTPIGGPIVGWVTERFGPRIGLFACGAVSALAALVVARILARRSGLRLRVSRHGVEFVPRQSAVARAEVASTAVSKVAPAGVPEAVAVTVTEVAPAEEPEVAPAAVSRSARAAVSRSAPVVVMSGTNCSSAVHAP</sequence>
<dbReference type="SUPFAM" id="SSF103473">
    <property type="entry name" value="MFS general substrate transporter"/>
    <property type="match status" value="1"/>
</dbReference>
<evidence type="ECO:0000313" key="11">
    <source>
        <dbReference type="Proteomes" id="UP000438448"/>
    </source>
</evidence>
<evidence type="ECO:0000256" key="3">
    <source>
        <dbReference type="ARBA" id="ARBA00022475"/>
    </source>
</evidence>
<dbReference type="GO" id="GO:0022857">
    <property type="term" value="F:transmembrane transporter activity"/>
    <property type="evidence" value="ECO:0007669"/>
    <property type="project" value="InterPro"/>
</dbReference>
<feature type="transmembrane region" description="Helical" evidence="8">
    <location>
        <begin position="202"/>
        <end position="221"/>
    </location>
</feature>
<feature type="domain" description="Major facilitator superfamily (MFS) profile" evidence="9">
    <location>
        <begin position="43"/>
        <end position="428"/>
    </location>
</feature>
<evidence type="ECO:0000259" key="9">
    <source>
        <dbReference type="PROSITE" id="PS50850"/>
    </source>
</evidence>
<keyword evidence="2" id="KW-0813">Transport</keyword>
<dbReference type="PANTHER" id="PTHR23513:SF11">
    <property type="entry name" value="STAPHYLOFERRIN A TRANSPORTER"/>
    <property type="match status" value="1"/>
</dbReference>
<dbReference type="Proteomes" id="UP000438448">
    <property type="component" value="Unassembled WGS sequence"/>
</dbReference>
<feature type="compositionally biased region" description="Basic and acidic residues" evidence="7">
    <location>
        <begin position="1"/>
        <end position="12"/>
    </location>
</feature>
<keyword evidence="11" id="KW-1185">Reference proteome</keyword>
<comment type="subcellular location">
    <subcellularLocation>
        <location evidence="1">Cell membrane</location>
        <topology evidence="1">Multi-pass membrane protein</topology>
    </subcellularLocation>
</comment>
<evidence type="ECO:0000256" key="6">
    <source>
        <dbReference type="ARBA" id="ARBA00023136"/>
    </source>
</evidence>
<feature type="transmembrane region" description="Helical" evidence="8">
    <location>
        <begin position="337"/>
        <end position="356"/>
    </location>
</feature>
<accession>A0A7K0DBP2</accession>
<dbReference type="InterPro" id="IPR010290">
    <property type="entry name" value="TM_effector"/>
</dbReference>